<dbReference type="InterPro" id="IPR051016">
    <property type="entry name" value="Diverse_Substrate_AcTransf"/>
</dbReference>
<evidence type="ECO:0000259" key="4">
    <source>
        <dbReference type="PROSITE" id="PS51186"/>
    </source>
</evidence>
<dbReference type="HOGENOM" id="CLU_013985_41_3_10"/>
<reference evidence="5" key="2">
    <citation type="journal article" date="2015" name="Genome Biol. Evol.">
        <title>Complete Genome Sequence and Transcriptomic Analysis of the Novel Pathogen Elizabethkingia anophelis in Response to Oxidative Stress.</title>
        <authorList>
            <person name="Li Y."/>
            <person name="Liu Y."/>
            <person name="Chew S.C."/>
            <person name="Tay M."/>
            <person name="Salido M.M."/>
            <person name="Teo J."/>
            <person name="Lauro F.M."/>
            <person name="Givskov M."/>
            <person name="Yang L."/>
        </authorList>
    </citation>
    <scope>NUCLEOTIDE SEQUENCE</scope>
    <source>
        <strain evidence="5">NUHP1</strain>
    </source>
</reference>
<dbReference type="STRING" id="1338011.BD94_2469"/>
<proteinExistence type="inferred from homology"/>
<evidence type="ECO:0000313" key="5">
    <source>
        <dbReference type="EMBL" id="AIL46244.1"/>
    </source>
</evidence>
<dbReference type="Pfam" id="PF00583">
    <property type="entry name" value="Acetyltransf_1"/>
    <property type="match status" value="1"/>
</dbReference>
<dbReference type="SUPFAM" id="SSF55729">
    <property type="entry name" value="Acyl-CoA N-acyltransferases (Nat)"/>
    <property type="match status" value="1"/>
</dbReference>
<dbReference type="EMBL" id="CP007547">
    <property type="protein sequence ID" value="AIL46244.1"/>
    <property type="molecule type" value="Genomic_DNA"/>
</dbReference>
<evidence type="ECO:0000256" key="2">
    <source>
        <dbReference type="ARBA" id="ARBA00022679"/>
    </source>
</evidence>
<dbReference type="InterPro" id="IPR016181">
    <property type="entry name" value="Acyl_CoA_acyltransferase"/>
</dbReference>
<protein>
    <submittedName>
        <fullName evidence="5">Histone acetyltransferase HPA2-related acetyltransferase</fullName>
    </submittedName>
</protein>
<dbReference type="Proteomes" id="UP000028933">
    <property type="component" value="Chromosome"/>
</dbReference>
<name>A0A077EJ43_9FLAO</name>
<dbReference type="KEGG" id="eao:BD94_2469"/>
<gene>
    <name evidence="5" type="ORF">BD94_2469</name>
</gene>
<dbReference type="PANTHER" id="PTHR10545">
    <property type="entry name" value="DIAMINE N-ACETYLTRANSFERASE"/>
    <property type="match status" value="1"/>
</dbReference>
<dbReference type="CDD" id="cd04301">
    <property type="entry name" value="NAT_SF"/>
    <property type="match status" value="1"/>
</dbReference>
<dbReference type="AlphaFoldDB" id="A0A077EJ43"/>
<comment type="similarity">
    <text evidence="1">Belongs to the acetyltransferase family.</text>
</comment>
<evidence type="ECO:0000313" key="6">
    <source>
        <dbReference type="Proteomes" id="UP000028933"/>
    </source>
</evidence>
<dbReference type="GO" id="GO:0008080">
    <property type="term" value="F:N-acetyltransferase activity"/>
    <property type="evidence" value="ECO:0007669"/>
    <property type="project" value="UniProtKB-ARBA"/>
</dbReference>
<evidence type="ECO:0000256" key="1">
    <source>
        <dbReference type="ARBA" id="ARBA00008694"/>
    </source>
</evidence>
<organism evidence="5 6">
    <name type="scientific">Elizabethkingia anophelis NUHP1</name>
    <dbReference type="NCBI Taxonomy" id="1338011"/>
    <lineage>
        <taxon>Bacteria</taxon>
        <taxon>Pseudomonadati</taxon>
        <taxon>Bacteroidota</taxon>
        <taxon>Flavobacteriia</taxon>
        <taxon>Flavobacteriales</taxon>
        <taxon>Weeksellaceae</taxon>
        <taxon>Elizabethkingia</taxon>
    </lineage>
</organism>
<dbReference type="RefSeq" id="WP_024565579.1">
    <property type="nucleotide sequence ID" value="NZ_CP007547.1"/>
</dbReference>
<keyword evidence="3" id="KW-0012">Acyltransferase</keyword>
<dbReference type="FunFam" id="3.40.630.30:FF:000064">
    <property type="entry name" value="GNAT family acetyltransferase"/>
    <property type="match status" value="1"/>
</dbReference>
<keyword evidence="2 5" id="KW-0808">Transferase</keyword>
<evidence type="ECO:0000256" key="3">
    <source>
        <dbReference type="ARBA" id="ARBA00023315"/>
    </source>
</evidence>
<sequence>MTKNFTIRKATEEDTPVIFSLIKQLAEYEKLSDAVITSEEELRHNIFHEGLSKVLIAEENNVPIGFALYFYNFSTFVGKAGLYLEDLFVEPTHRGKGYGKKLLVALAQIAKEKNCGRMEWSVLNWNKPSIEFYESLEAVPMNEWTVYRLTQDKINILANS</sequence>
<dbReference type="InterPro" id="IPR000182">
    <property type="entry name" value="GNAT_dom"/>
</dbReference>
<dbReference type="Gene3D" id="3.40.630.30">
    <property type="match status" value="1"/>
</dbReference>
<reference evidence="5" key="1">
    <citation type="journal article" date="2013" name="Lancet">
        <title>First case of E anophelis outbreak in an intensive-care unit.</title>
        <authorList>
            <person name="Teo J."/>
            <person name="Tan S.Y."/>
            <person name="Tay M."/>
            <person name="Ding Y."/>
            <person name="Kjelleberg S."/>
            <person name="Givskov M."/>
            <person name="Lin R.T."/>
            <person name="Yang L."/>
        </authorList>
    </citation>
    <scope>NUCLEOTIDE SEQUENCE [LARGE SCALE GENOMIC DNA]</scope>
    <source>
        <strain evidence="5">NUHP1</strain>
    </source>
</reference>
<feature type="domain" description="N-acetyltransferase" evidence="4">
    <location>
        <begin position="5"/>
        <end position="152"/>
    </location>
</feature>
<accession>A0A077EJ43</accession>
<dbReference type="eggNOG" id="COG0454">
    <property type="taxonomic scope" value="Bacteria"/>
</dbReference>
<dbReference type="PROSITE" id="PS51186">
    <property type="entry name" value="GNAT"/>
    <property type="match status" value="1"/>
</dbReference>
<dbReference type="PANTHER" id="PTHR10545:SF29">
    <property type="entry name" value="GH14572P-RELATED"/>
    <property type="match status" value="1"/>
</dbReference>